<comment type="caution">
    <text evidence="2">The sequence shown here is derived from an EMBL/GenBank/DDBJ whole genome shotgun (WGS) entry which is preliminary data.</text>
</comment>
<reference evidence="2 3" key="1">
    <citation type="journal article" date="2023" name="Microb. Genom.">
        <title>Mesoterricola silvestris gen. nov., sp. nov., Mesoterricola sediminis sp. nov., Geothrix oryzae sp. nov., Geothrix edaphica sp. nov., Geothrix rubra sp. nov., and Geothrix limicola sp. nov., six novel members of Acidobacteriota isolated from soils.</title>
        <authorList>
            <person name="Weisberg A.J."/>
            <person name="Pearce E."/>
            <person name="Kramer C.G."/>
            <person name="Chang J.H."/>
            <person name="Clarke C.R."/>
        </authorList>
    </citation>
    <scope>NUCLEOTIDE SEQUENCE [LARGE SCALE GENOMIC DNA]</scope>
    <source>
        <strain evidence="2 3">NRRL_B-2795</strain>
    </source>
</reference>
<gene>
    <name evidence="2" type="ORF">PV517_32470</name>
</gene>
<sequence length="153" mass="16373">MPAWVTTVPLGRPVVPEVWMTYAAWSPRRTTPGFVSGSPWPRARTVASSRTRFARESATRYAIRSAGYPVSTGTYAAPVFSTAHSATISSGERGSFTATRDSGPTPRPRRACASRFTRALSSPYVSRSPSKTTASAAGSWASKRSTRVRGSVA</sequence>
<keyword evidence="3" id="KW-1185">Reference proteome</keyword>
<feature type="region of interest" description="Disordered" evidence="1">
    <location>
        <begin position="87"/>
        <end position="110"/>
    </location>
</feature>
<dbReference type="EMBL" id="JARAVY010000014">
    <property type="protein sequence ID" value="MDX2913370.1"/>
    <property type="molecule type" value="Genomic_DNA"/>
</dbReference>
<proteinExistence type="predicted"/>
<dbReference type="Proteomes" id="UP001271723">
    <property type="component" value="Unassembled WGS sequence"/>
</dbReference>
<evidence type="ECO:0000313" key="3">
    <source>
        <dbReference type="Proteomes" id="UP001271723"/>
    </source>
</evidence>
<feature type="region of interest" description="Disordered" evidence="1">
    <location>
        <begin position="122"/>
        <end position="153"/>
    </location>
</feature>
<feature type="compositionally biased region" description="Polar residues" evidence="1">
    <location>
        <begin position="87"/>
        <end position="102"/>
    </location>
</feature>
<evidence type="ECO:0000313" key="2">
    <source>
        <dbReference type="EMBL" id="MDX2913370.1"/>
    </source>
</evidence>
<evidence type="ECO:0000256" key="1">
    <source>
        <dbReference type="SAM" id="MobiDB-lite"/>
    </source>
</evidence>
<accession>A0ABU4LC69</accession>
<name>A0ABU4LC69_9ACTN</name>
<protein>
    <submittedName>
        <fullName evidence="2">Uncharacterized protein</fullName>
    </submittedName>
</protein>
<feature type="compositionally biased region" description="Polar residues" evidence="1">
    <location>
        <begin position="122"/>
        <end position="136"/>
    </location>
</feature>
<organism evidence="2 3">
    <name type="scientific">Streptomyces griseiscabiei</name>
    <dbReference type="NCBI Taxonomy" id="2993540"/>
    <lineage>
        <taxon>Bacteria</taxon>
        <taxon>Bacillati</taxon>
        <taxon>Actinomycetota</taxon>
        <taxon>Actinomycetes</taxon>
        <taxon>Kitasatosporales</taxon>
        <taxon>Streptomycetaceae</taxon>
        <taxon>Streptomyces</taxon>
    </lineage>
</organism>